<keyword evidence="4 9" id="KW-0349">Heme</keyword>
<evidence type="ECO:0000256" key="8">
    <source>
        <dbReference type="ARBA" id="ARBA00023033"/>
    </source>
</evidence>
<dbReference type="GO" id="GO:0005506">
    <property type="term" value="F:iron ion binding"/>
    <property type="evidence" value="ECO:0007669"/>
    <property type="project" value="InterPro"/>
</dbReference>
<comment type="pathway">
    <text evidence="2">Secondary metabolite biosynthesis.</text>
</comment>
<evidence type="ECO:0000256" key="10">
    <source>
        <dbReference type="RuleBase" id="RU000461"/>
    </source>
</evidence>
<dbReference type="Pfam" id="PF00067">
    <property type="entry name" value="p450"/>
    <property type="match status" value="1"/>
</dbReference>
<dbReference type="PANTHER" id="PTHR46300:SF1">
    <property type="entry name" value="P450, PUTATIVE (EUROFUNG)-RELATED"/>
    <property type="match status" value="1"/>
</dbReference>
<dbReference type="SUPFAM" id="SSF48264">
    <property type="entry name" value="Cytochrome P450"/>
    <property type="match status" value="1"/>
</dbReference>
<organism evidence="12 13">
    <name type="scientific">Armillaria gallica</name>
    <name type="common">Bulbous honey fungus</name>
    <name type="synonym">Armillaria bulbosa</name>
    <dbReference type="NCBI Taxonomy" id="47427"/>
    <lineage>
        <taxon>Eukaryota</taxon>
        <taxon>Fungi</taxon>
        <taxon>Dikarya</taxon>
        <taxon>Basidiomycota</taxon>
        <taxon>Agaricomycotina</taxon>
        <taxon>Agaricomycetes</taxon>
        <taxon>Agaricomycetidae</taxon>
        <taxon>Agaricales</taxon>
        <taxon>Marasmiineae</taxon>
        <taxon>Physalacriaceae</taxon>
        <taxon>Armillaria</taxon>
    </lineage>
</organism>
<evidence type="ECO:0000256" key="5">
    <source>
        <dbReference type="ARBA" id="ARBA00022723"/>
    </source>
</evidence>
<keyword evidence="5 9" id="KW-0479">Metal-binding</keyword>
<gene>
    <name evidence="12" type="ORF">ARMGADRAFT_1018076</name>
</gene>
<dbReference type="Proteomes" id="UP000217790">
    <property type="component" value="Unassembled WGS sequence"/>
</dbReference>
<keyword evidence="6 10" id="KW-0560">Oxidoreductase</keyword>
<evidence type="ECO:0000256" key="3">
    <source>
        <dbReference type="ARBA" id="ARBA00010617"/>
    </source>
</evidence>
<sequence length="514" mass="57410">MSVRNSILSSLKGTSPTNSQKDMDFPTILLLSVIAFATLYYWKLKSRHHLPLPSGPPGRFFVGNSIPSTDAFLQFEEWTQQYGSVFSLKQGGQTTVVVGRYQAACDIMEKEGASLVDRPRSIAAGDTLSGGMRVLLTPAGQRLRRLRKALHAQLQPKVAATYEDIQSHHAKNLIADMLEDPSQHQMHAKRYSASVIMTLTYGKTTPTSYTDPEVQKINNYLFRIGAAVRPGTYLVDTFPILAYLPGYLSKLKRQHQEELTLFREQVGTVKGKMVQDEELPPSFAKHLLQNQRTYGLSDDEVAYSAGSMFGAGSDTTAAAISFMVMACASFPDAQKWAQEEIDRIVGQQRVPTFKDQEVLPRVAAFVLECTRWRPVSISGFAHKATKDIYWKEYIIPAGATVIGNHWCISRDPEVYPSPDEFIPQRWIRASDSSLNTENKPFTFGFGRRVCPGSHVAERSLFLTAAMILWAFNISKSGPIDTMAFTQTANVHPLPFKVDIRPRFEGVSELISEIE</sequence>
<protein>
    <submittedName>
        <fullName evidence="12">Cytochrome P450</fullName>
    </submittedName>
</protein>
<dbReference type="GO" id="GO:0004497">
    <property type="term" value="F:monooxygenase activity"/>
    <property type="evidence" value="ECO:0007669"/>
    <property type="project" value="UniProtKB-KW"/>
</dbReference>
<dbReference type="PANTHER" id="PTHR46300">
    <property type="entry name" value="P450, PUTATIVE (EUROFUNG)-RELATED-RELATED"/>
    <property type="match status" value="1"/>
</dbReference>
<keyword evidence="8 10" id="KW-0503">Monooxygenase</keyword>
<evidence type="ECO:0000256" key="2">
    <source>
        <dbReference type="ARBA" id="ARBA00005179"/>
    </source>
</evidence>
<dbReference type="InterPro" id="IPR017972">
    <property type="entry name" value="Cyt_P450_CS"/>
</dbReference>
<name>A0A2H3CQU5_ARMGA</name>
<dbReference type="PRINTS" id="PR00463">
    <property type="entry name" value="EP450I"/>
</dbReference>
<evidence type="ECO:0000313" key="12">
    <source>
        <dbReference type="EMBL" id="PBK85421.1"/>
    </source>
</evidence>
<proteinExistence type="inferred from homology"/>
<keyword evidence="11" id="KW-0472">Membrane</keyword>
<comment type="similarity">
    <text evidence="3 10">Belongs to the cytochrome P450 family.</text>
</comment>
<dbReference type="STRING" id="47427.A0A2H3CQU5"/>
<dbReference type="PRINTS" id="PR00385">
    <property type="entry name" value="P450"/>
</dbReference>
<evidence type="ECO:0000256" key="4">
    <source>
        <dbReference type="ARBA" id="ARBA00022617"/>
    </source>
</evidence>
<evidence type="ECO:0000256" key="7">
    <source>
        <dbReference type="ARBA" id="ARBA00023004"/>
    </source>
</evidence>
<dbReference type="EMBL" id="KZ293691">
    <property type="protein sequence ID" value="PBK85421.1"/>
    <property type="molecule type" value="Genomic_DNA"/>
</dbReference>
<dbReference type="OMA" id="HCQRYAG"/>
<comment type="cofactor">
    <cofactor evidence="1 9">
        <name>heme</name>
        <dbReference type="ChEBI" id="CHEBI:30413"/>
    </cofactor>
</comment>
<evidence type="ECO:0000256" key="11">
    <source>
        <dbReference type="SAM" id="Phobius"/>
    </source>
</evidence>
<keyword evidence="11" id="KW-1133">Transmembrane helix</keyword>
<dbReference type="InterPro" id="IPR036396">
    <property type="entry name" value="Cyt_P450_sf"/>
</dbReference>
<evidence type="ECO:0000256" key="6">
    <source>
        <dbReference type="ARBA" id="ARBA00023002"/>
    </source>
</evidence>
<evidence type="ECO:0000256" key="9">
    <source>
        <dbReference type="PIRSR" id="PIRSR602401-1"/>
    </source>
</evidence>
<dbReference type="InterPro" id="IPR001128">
    <property type="entry name" value="Cyt_P450"/>
</dbReference>
<dbReference type="AlphaFoldDB" id="A0A2H3CQU5"/>
<dbReference type="OrthoDB" id="2789670at2759"/>
<keyword evidence="7 9" id="KW-0408">Iron</keyword>
<keyword evidence="13" id="KW-1185">Reference proteome</keyword>
<dbReference type="CDD" id="cd11065">
    <property type="entry name" value="CYP64-like"/>
    <property type="match status" value="1"/>
</dbReference>
<evidence type="ECO:0000313" key="13">
    <source>
        <dbReference type="Proteomes" id="UP000217790"/>
    </source>
</evidence>
<dbReference type="GO" id="GO:0016705">
    <property type="term" value="F:oxidoreductase activity, acting on paired donors, with incorporation or reduction of molecular oxygen"/>
    <property type="evidence" value="ECO:0007669"/>
    <property type="project" value="InterPro"/>
</dbReference>
<evidence type="ECO:0000256" key="1">
    <source>
        <dbReference type="ARBA" id="ARBA00001971"/>
    </source>
</evidence>
<dbReference type="InterPro" id="IPR002401">
    <property type="entry name" value="Cyt_P450_E_grp-I"/>
</dbReference>
<accession>A0A2H3CQU5</accession>
<feature type="binding site" description="axial binding residue" evidence="9">
    <location>
        <position position="450"/>
    </location>
    <ligand>
        <name>heme</name>
        <dbReference type="ChEBI" id="CHEBI:30413"/>
    </ligand>
    <ligandPart>
        <name>Fe</name>
        <dbReference type="ChEBI" id="CHEBI:18248"/>
    </ligandPart>
</feature>
<keyword evidence="11" id="KW-0812">Transmembrane</keyword>
<dbReference type="InParanoid" id="A0A2H3CQU5"/>
<dbReference type="PROSITE" id="PS00086">
    <property type="entry name" value="CYTOCHROME_P450"/>
    <property type="match status" value="1"/>
</dbReference>
<dbReference type="Gene3D" id="1.10.630.10">
    <property type="entry name" value="Cytochrome P450"/>
    <property type="match status" value="1"/>
</dbReference>
<dbReference type="GO" id="GO:0020037">
    <property type="term" value="F:heme binding"/>
    <property type="evidence" value="ECO:0007669"/>
    <property type="project" value="InterPro"/>
</dbReference>
<dbReference type="InterPro" id="IPR050364">
    <property type="entry name" value="Cytochrome_P450_fung"/>
</dbReference>
<reference evidence="13" key="1">
    <citation type="journal article" date="2017" name="Nat. Ecol. Evol.">
        <title>Genome expansion and lineage-specific genetic innovations in the forest pathogenic fungi Armillaria.</title>
        <authorList>
            <person name="Sipos G."/>
            <person name="Prasanna A.N."/>
            <person name="Walter M.C."/>
            <person name="O'Connor E."/>
            <person name="Balint B."/>
            <person name="Krizsan K."/>
            <person name="Kiss B."/>
            <person name="Hess J."/>
            <person name="Varga T."/>
            <person name="Slot J."/>
            <person name="Riley R."/>
            <person name="Boka B."/>
            <person name="Rigling D."/>
            <person name="Barry K."/>
            <person name="Lee J."/>
            <person name="Mihaltcheva S."/>
            <person name="LaButti K."/>
            <person name="Lipzen A."/>
            <person name="Waldron R."/>
            <person name="Moloney N.M."/>
            <person name="Sperisen C."/>
            <person name="Kredics L."/>
            <person name="Vagvoelgyi C."/>
            <person name="Patrignani A."/>
            <person name="Fitzpatrick D."/>
            <person name="Nagy I."/>
            <person name="Doyle S."/>
            <person name="Anderson J.B."/>
            <person name="Grigoriev I.V."/>
            <person name="Gueldener U."/>
            <person name="Muensterkoetter M."/>
            <person name="Nagy L.G."/>
        </authorList>
    </citation>
    <scope>NUCLEOTIDE SEQUENCE [LARGE SCALE GENOMIC DNA]</scope>
    <source>
        <strain evidence="13">Ar21-2</strain>
    </source>
</reference>
<feature type="transmembrane region" description="Helical" evidence="11">
    <location>
        <begin position="25"/>
        <end position="42"/>
    </location>
</feature>